<proteinExistence type="predicted"/>
<evidence type="ECO:0000313" key="2">
    <source>
        <dbReference type="Proteomes" id="UP001153636"/>
    </source>
</evidence>
<protein>
    <submittedName>
        <fullName evidence="1">Uncharacterized protein</fullName>
    </submittedName>
</protein>
<dbReference type="Proteomes" id="UP001153636">
    <property type="component" value="Chromosome 2"/>
</dbReference>
<reference evidence="1" key="1">
    <citation type="submission" date="2022-01" db="EMBL/GenBank/DDBJ databases">
        <authorList>
            <person name="King R."/>
        </authorList>
    </citation>
    <scope>NUCLEOTIDE SEQUENCE</scope>
</reference>
<evidence type="ECO:0000313" key="1">
    <source>
        <dbReference type="EMBL" id="CAH1106449.1"/>
    </source>
</evidence>
<name>A0A9P0CX09_9CUCU</name>
<accession>A0A9P0CX09</accession>
<gene>
    <name evidence="1" type="ORF">PSYICH_LOCUS7366</name>
</gene>
<dbReference type="EMBL" id="OV651814">
    <property type="protein sequence ID" value="CAH1106449.1"/>
    <property type="molecule type" value="Genomic_DNA"/>
</dbReference>
<dbReference type="OrthoDB" id="6753136at2759"/>
<keyword evidence="2" id="KW-1185">Reference proteome</keyword>
<dbReference type="AlphaFoldDB" id="A0A9P0CX09"/>
<organism evidence="1 2">
    <name type="scientific">Psylliodes chrysocephalus</name>
    <dbReference type="NCBI Taxonomy" id="3402493"/>
    <lineage>
        <taxon>Eukaryota</taxon>
        <taxon>Metazoa</taxon>
        <taxon>Ecdysozoa</taxon>
        <taxon>Arthropoda</taxon>
        <taxon>Hexapoda</taxon>
        <taxon>Insecta</taxon>
        <taxon>Pterygota</taxon>
        <taxon>Neoptera</taxon>
        <taxon>Endopterygota</taxon>
        <taxon>Coleoptera</taxon>
        <taxon>Polyphaga</taxon>
        <taxon>Cucujiformia</taxon>
        <taxon>Chrysomeloidea</taxon>
        <taxon>Chrysomelidae</taxon>
        <taxon>Galerucinae</taxon>
        <taxon>Alticini</taxon>
        <taxon>Psylliodes</taxon>
    </lineage>
</organism>
<sequence length="122" mass="14602">MTHDRFYDLKALQEAWGTNFNMDEDKNQAKWHDIKVLKVEKENLMVFFYKTSFAEAEFKKCWVNKRKTRRTEVELTSSITINLRRAYAEKITLSDAKEDNKELVDKNMISNPYCDSFYKNVL</sequence>